<proteinExistence type="predicted"/>
<evidence type="ECO:0000313" key="1">
    <source>
        <dbReference type="EMBL" id="JAH04672.1"/>
    </source>
</evidence>
<accession>A0A0E9PK48</accession>
<name>A0A0E9PK48_ANGAN</name>
<reference evidence="1" key="2">
    <citation type="journal article" date="2015" name="Fish Shellfish Immunol.">
        <title>Early steps in the European eel (Anguilla anguilla)-Vibrio vulnificus interaction in the gills: Role of the RtxA13 toxin.</title>
        <authorList>
            <person name="Callol A."/>
            <person name="Pajuelo D."/>
            <person name="Ebbesson L."/>
            <person name="Teles M."/>
            <person name="MacKenzie S."/>
            <person name="Amaro C."/>
        </authorList>
    </citation>
    <scope>NUCLEOTIDE SEQUENCE</scope>
</reference>
<sequence length="32" mass="3584">MQLETILWLDSGCPSELEASILRPVTPNEDLL</sequence>
<organism evidence="1">
    <name type="scientific">Anguilla anguilla</name>
    <name type="common">European freshwater eel</name>
    <name type="synonym">Muraena anguilla</name>
    <dbReference type="NCBI Taxonomy" id="7936"/>
    <lineage>
        <taxon>Eukaryota</taxon>
        <taxon>Metazoa</taxon>
        <taxon>Chordata</taxon>
        <taxon>Craniata</taxon>
        <taxon>Vertebrata</taxon>
        <taxon>Euteleostomi</taxon>
        <taxon>Actinopterygii</taxon>
        <taxon>Neopterygii</taxon>
        <taxon>Teleostei</taxon>
        <taxon>Anguilliformes</taxon>
        <taxon>Anguillidae</taxon>
        <taxon>Anguilla</taxon>
    </lineage>
</organism>
<protein>
    <submittedName>
        <fullName evidence="1">Uncharacterized protein</fullName>
    </submittedName>
</protein>
<dbReference type="EMBL" id="GBXM01103905">
    <property type="protein sequence ID" value="JAH04672.1"/>
    <property type="molecule type" value="Transcribed_RNA"/>
</dbReference>
<reference evidence="1" key="1">
    <citation type="submission" date="2014-11" db="EMBL/GenBank/DDBJ databases">
        <authorList>
            <person name="Amaro Gonzalez C."/>
        </authorList>
    </citation>
    <scope>NUCLEOTIDE SEQUENCE</scope>
</reference>
<dbReference type="AlphaFoldDB" id="A0A0E9PK48"/>